<feature type="non-terminal residue" evidence="3">
    <location>
        <position position="1"/>
    </location>
</feature>
<evidence type="ECO:0000256" key="2">
    <source>
        <dbReference type="SAM" id="Phobius"/>
    </source>
</evidence>
<feature type="compositionally biased region" description="Basic and acidic residues" evidence="1">
    <location>
        <begin position="454"/>
        <end position="466"/>
    </location>
</feature>
<gene>
    <name evidence="3" type="ORF">DPMN_181194</name>
</gene>
<feature type="region of interest" description="Disordered" evidence="1">
    <location>
        <begin position="791"/>
        <end position="824"/>
    </location>
</feature>
<reference evidence="3" key="1">
    <citation type="journal article" date="2019" name="bioRxiv">
        <title>The Genome of the Zebra Mussel, Dreissena polymorpha: A Resource for Invasive Species Research.</title>
        <authorList>
            <person name="McCartney M.A."/>
            <person name="Auch B."/>
            <person name="Kono T."/>
            <person name="Mallez S."/>
            <person name="Zhang Y."/>
            <person name="Obille A."/>
            <person name="Becker A."/>
            <person name="Abrahante J.E."/>
            <person name="Garbe J."/>
            <person name="Badalamenti J.P."/>
            <person name="Herman A."/>
            <person name="Mangelson H."/>
            <person name="Liachko I."/>
            <person name="Sullivan S."/>
            <person name="Sone E.D."/>
            <person name="Koren S."/>
            <person name="Silverstein K.A.T."/>
            <person name="Beckman K.B."/>
            <person name="Gohl D.M."/>
        </authorList>
    </citation>
    <scope>NUCLEOTIDE SEQUENCE</scope>
    <source>
        <strain evidence="3">Duluth1</strain>
        <tissue evidence="3">Whole animal</tissue>
    </source>
</reference>
<feature type="compositionally biased region" description="Polar residues" evidence="1">
    <location>
        <begin position="791"/>
        <end position="803"/>
    </location>
</feature>
<reference evidence="3" key="2">
    <citation type="submission" date="2020-11" db="EMBL/GenBank/DDBJ databases">
        <authorList>
            <person name="McCartney M.A."/>
            <person name="Auch B."/>
            <person name="Kono T."/>
            <person name="Mallez S."/>
            <person name="Becker A."/>
            <person name="Gohl D.M."/>
            <person name="Silverstein K.A.T."/>
            <person name="Koren S."/>
            <person name="Bechman K.B."/>
            <person name="Herman A."/>
            <person name="Abrahante J.E."/>
            <person name="Garbe J."/>
        </authorList>
    </citation>
    <scope>NUCLEOTIDE SEQUENCE</scope>
    <source>
        <strain evidence="3">Duluth1</strain>
        <tissue evidence="3">Whole animal</tissue>
    </source>
</reference>
<keyword evidence="2" id="KW-0812">Transmembrane</keyword>
<feature type="region of interest" description="Disordered" evidence="1">
    <location>
        <begin position="1163"/>
        <end position="1191"/>
    </location>
</feature>
<dbReference type="PANTHER" id="PTHR39952:SF1">
    <property type="match status" value="1"/>
</dbReference>
<keyword evidence="2" id="KW-0472">Membrane</keyword>
<dbReference type="AlphaFoldDB" id="A0A9D4DD20"/>
<feature type="compositionally biased region" description="Low complexity" evidence="1">
    <location>
        <begin position="710"/>
        <end position="723"/>
    </location>
</feature>
<comment type="caution">
    <text evidence="3">The sequence shown here is derived from an EMBL/GenBank/DDBJ whole genome shotgun (WGS) entry which is preliminary data.</text>
</comment>
<proteinExistence type="predicted"/>
<dbReference type="EMBL" id="JAIWYP010000010">
    <property type="protein sequence ID" value="KAH3746778.1"/>
    <property type="molecule type" value="Genomic_DNA"/>
</dbReference>
<feature type="compositionally biased region" description="Basic residues" evidence="1">
    <location>
        <begin position="327"/>
        <end position="342"/>
    </location>
</feature>
<feature type="transmembrane region" description="Helical" evidence="2">
    <location>
        <begin position="18"/>
        <end position="46"/>
    </location>
</feature>
<sequence>VIFSGLVVSFLFWKRFKVLVLMSIGLNTATAFLCIIVGVITITHIITPLRNMSSCRYYTSQRLCQCFSPYQRDVFNLDFSENDLTKYAFEAATGCEDIQHTLPNLLYGISIVFCIAFVIAFVASTLALLVLRAERLKRGFLGEDSYEEVYTVSGSSQDQSDSESEVNNEVVTSTQGHLSISKNSTSLSLGNTGESTPVSYSSINRSNVGSVNRSRTSATDPNAITPPQLISKVQVSAVQGQRLKTPGLNDLDLGKESLANRYRISKTPDNELNVRQRLSKTPDREIGSNRRNSFTASKRLSKSCDSLESFGNEAQERTKSLGTEGKKKSKLKDHRRKGKRAATVHTLDTDQLLLILNLQMRYLQEAKDTPQNNSANLGTAFASGSRRAVTPQPVSHKSVIPPKIRSHTPQPRRAAERLRAEAYAQNLHSINNYHNQNHHTFGKGQAKGVLDSENSSRRTSESSERTSDLLLGNVNCDSEFQYFQGQRSGSLGNYADSYLHSQQIKSATQNSQNSQISINKPYQPYIFSADVPISGDQHFVTYSDSMLSNIPSQPKSRPSVQNGLLPTRPLQRSPHQQLPATPVSRRSDTSTQLHQQPIHRGTSAFKVVDRKVPSRSPSIGSDRSGQLMVESSSSSRQMFGKVRDEMRDPILENFSLSSKQGIDGEADLVGDSIGLHDSEGNFILRDRNYRPTEEALPPYSGPPSYKDHVSSSNTSVTSSLSSNPDDIYSFPKQRSRRNSDLAKNSSKKSATEKRSAKKSSSSDQVNVGSSDGGNSSGRLFRFTGAAVTGFNQQDKSVPNSSNEYKVKGHGSGIKVKGESKAPPQGMVTAEISSGLNRVKQIIVPEDYYTNVSNVQRSNTRFVKNKTPIQEPEYGNTKSGELQGYNYLSNNSEPGQIGSDEKYQEYEDVYETGSKDGDKKRCGSIKESLKPGDNKSKNRTYASDGVSNVHGISDMSLINCKMSADVAMAVNQGNGSVSNVRADVKKSVPNIQLNSLSINSKTEDDDDDVFIDSREKMVDSKPSRIPNISNNNYEEINDLELVNRVTDSNNGPNHLESTNQDVLDSGYMKMTLPSKVIQLSNSETYGIAVHLTGPSGINTPYYVTDLIANQNHLSGFMTQNQSNKNPSLGDSEISTNQNGPLSHVDFASTNQRGPICHEKRIMTNQIKGQRVEPAGFEEPDDSIDEEFEETGV</sequence>
<keyword evidence="4" id="KW-1185">Reference proteome</keyword>
<feature type="compositionally biased region" description="Polar residues" evidence="1">
    <location>
        <begin position="615"/>
        <end position="637"/>
    </location>
</feature>
<feature type="region of interest" description="Disordered" evidence="1">
    <location>
        <begin position="693"/>
        <end position="777"/>
    </location>
</feature>
<feature type="region of interest" description="Disordered" evidence="1">
    <location>
        <begin position="549"/>
        <end position="639"/>
    </location>
</feature>
<name>A0A9D4DD20_DREPO</name>
<feature type="region of interest" description="Disordered" evidence="1">
    <location>
        <begin position="436"/>
        <end position="466"/>
    </location>
</feature>
<dbReference type="Proteomes" id="UP000828390">
    <property type="component" value="Unassembled WGS sequence"/>
</dbReference>
<feature type="region of interest" description="Disordered" evidence="1">
    <location>
        <begin position="908"/>
        <end position="941"/>
    </location>
</feature>
<feature type="region of interest" description="Disordered" evidence="1">
    <location>
        <begin position="384"/>
        <end position="410"/>
    </location>
</feature>
<accession>A0A9D4DD20</accession>
<dbReference type="PANTHER" id="PTHR39952">
    <property type="entry name" value="FI02073P"/>
    <property type="match status" value="1"/>
</dbReference>
<protein>
    <submittedName>
        <fullName evidence="3">Uncharacterized protein</fullName>
    </submittedName>
</protein>
<feature type="compositionally biased region" description="Polar residues" evidence="1">
    <location>
        <begin position="167"/>
        <end position="222"/>
    </location>
</feature>
<evidence type="ECO:0000313" key="3">
    <source>
        <dbReference type="EMBL" id="KAH3746778.1"/>
    </source>
</evidence>
<feature type="compositionally biased region" description="Acidic residues" evidence="1">
    <location>
        <begin position="1174"/>
        <end position="1191"/>
    </location>
</feature>
<feature type="region of interest" description="Disordered" evidence="1">
    <location>
        <begin position="152"/>
        <end position="227"/>
    </location>
</feature>
<organism evidence="3 4">
    <name type="scientific">Dreissena polymorpha</name>
    <name type="common">Zebra mussel</name>
    <name type="synonym">Mytilus polymorpha</name>
    <dbReference type="NCBI Taxonomy" id="45954"/>
    <lineage>
        <taxon>Eukaryota</taxon>
        <taxon>Metazoa</taxon>
        <taxon>Spiralia</taxon>
        <taxon>Lophotrochozoa</taxon>
        <taxon>Mollusca</taxon>
        <taxon>Bivalvia</taxon>
        <taxon>Autobranchia</taxon>
        <taxon>Heteroconchia</taxon>
        <taxon>Euheterodonta</taxon>
        <taxon>Imparidentia</taxon>
        <taxon>Neoheterodontei</taxon>
        <taxon>Myida</taxon>
        <taxon>Dreissenoidea</taxon>
        <taxon>Dreissenidae</taxon>
        <taxon>Dreissena</taxon>
    </lineage>
</organism>
<feature type="compositionally biased region" description="Basic and acidic residues" evidence="1">
    <location>
        <begin position="926"/>
        <end position="935"/>
    </location>
</feature>
<feature type="compositionally biased region" description="Low complexity" evidence="1">
    <location>
        <begin position="759"/>
        <end position="769"/>
    </location>
</feature>
<feature type="region of interest" description="Disordered" evidence="1">
    <location>
        <begin position="1117"/>
        <end position="1137"/>
    </location>
</feature>
<keyword evidence="2" id="KW-1133">Transmembrane helix</keyword>
<feature type="compositionally biased region" description="Polar residues" evidence="1">
    <location>
        <begin position="549"/>
        <end position="564"/>
    </location>
</feature>
<evidence type="ECO:0000256" key="1">
    <source>
        <dbReference type="SAM" id="MobiDB-lite"/>
    </source>
</evidence>
<feature type="compositionally biased region" description="Polar residues" evidence="1">
    <location>
        <begin position="289"/>
        <end position="306"/>
    </location>
</feature>
<feature type="transmembrane region" description="Helical" evidence="2">
    <location>
        <begin position="106"/>
        <end position="131"/>
    </location>
</feature>
<evidence type="ECO:0000313" key="4">
    <source>
        <dbReference type="Proteomes" id="UP000828390"/>
    </source>
</evidence>
<feature type="region of interest" description="Disordered" evidence="1">
    <location>
        <begin position="280"/>
        <end position="342"/>
    </location>
</feature>